<keyword evidence="5" id="KW-1185">Reference proteome</keyword>
<dbReference type="OrthoDB" id="5241191at2"/>
<name>A0A2T4ULX1_9ACTN</name>
<dbReference type="GO" id="GO:0005576">
    <property type="term" value="C:extracellular region"/>
    <property type="evidence" value="ECO:0007669"/>
    <property type="project" value="TreeGrafter"/>
</dbReference>
<feature type="region of interest" description="Disordered" evidence="1">
    <location>
        <begin position="412"/>
        <end position="491"/>
    </location>
</feature>
<dbReference type="Proteomes" id="UP000240739">
    <property type="component" value="Unassembled WGS sequence"/>
</dbReference>
<evidence type="ECO:0000313" key="5">
    <source>
        <dbReference type="Proteomes" id="UP000240739"/>
    </source>
</evidence>
<evidence type="ECO:0000256" key="2">
    <source>
        <dbReference type="SAM" id="SignalP"/>
    </source>
</evidence>
<dbReference type="EMBL" id="PYYB01000001">
    <property type="protein sequence ID" value="PTL60230.1"/>
    <property type="molecule type" value="Genomic_DNA"/>
</dbReference>
<dbReference type="PANTHER" id="PTHR33371:SF17">
    <property type="entry name" value="MCE-FAMILY PROTEIN MCE1B"/>
    <property type="match status" value="1"/>
</dbReference>
<dbReference type="RefSeq" id="WP_107568875.1">
    <property type="nucleotide sequence ID" value="NZ_PYYB01000001.1"/>
</dbReference>
<evidence type="ECO:0000313" key="4">
    <source>
        <dbReference type="EMBL" id="PTL60230.1"/>
    </source>
</evidence>
<dbReference type="GO" id="GO:0051701">
    <property type="term" value="P:biological process involved in interaction with host"/>
    <property type="evidence" value="ECO:0007669"/>
    <property type="project" value="TreeGrafter"/>
</dbReference>
<accession>A0A2T4ULX1</accession>
<reference evidence="4 5" key="1">
    <citation type="submission" date="2018-03" db="EMBL/GenBank/DDBJ databases">
        <title>Aquarubrobacter algicola gen. nov., sp. nov., a novel actinobacterium isolated from shallow eutrophic lake during the end of cyanobacterial harmful algal blooms.</title>
        <authorList>
            <person name="Chun S.J."/>
        </authorList>
    </citation>
    <scope>NUCLEOTIDE SEQUENCE [LARGE SCALE GENOMIC DNA]</scope>
    <source>
        <strain evidence="4 5">Seoho-28</strain>
    </source>
</reference>
<dbReference type="InterPro" id="IPR052336">
    <property type="entry name" value="MlaD_Phospholipid_Transporter"/>
</dbReference>
<feature type="chain" id="PRO_5039325443" description="Mce/MlaD domain-containing protein" evidence="2">
    <location>
        <begin position="24"/>
        <end position="530"/>
    </location>
</feature>
<dbReference type="Pfam" id="PF02470">
    <property type="entry name" value="MlaD"/>
    <property type="match status" value="1"/>
</dbReference>
<dbReference type="InterPro" id="IPR003399">
    <property type="entry name" value="Mce/MlaD"/>
</dbReference>
<sequence>MRRIAAILLVCCAGALALLATGAGDGDAPDTRSYSAVLDNAFGLVEGGDLKIAGVRAGKITDLRLDLRTNRAVVDFDVTENGFGSLRTDVRCEARPQSLIGEYFLDCLPGTAPRELPVRSTIPVERTTSTIAGDLVNNVLRRPYRERLAIILGELGAGVAGNGENLNAAIRRASPALRQTNRVLRTLAGQNRILADLVVNADEVLTDLAANRDDVGRFVTEAGETATASAERRDDIAAGLRKLPGFLAQLEPTMAALGRTADAQTPALRNLQASAGQLERLLDNLGPLAQASRPAVRSLAAAAVPGREAVLSARPSVRQLSTFTDTAPEVGTNLRFVLEHLNDRDKAVEDDPRSPGGKGYTGFEALLQYVYDQVLSVNIYDQNAHVLNISAIPPTDPCANYADVKRAKDPATKDCQSALGPNQPGINFVDPSAGDAPALAQVRKRTDGQQAPAPGETVPAHSLPSTDQAPAPAPAQTPQTPLLPGLPKIELPPLPGLPGLTIGGGRTDGLLGRAQTPQARTALLDYLLGR</sequence>
<comment type="caution">
    <text evidence="4">The sequence shown here is derived from an EMBL/GenBank/DDBJ whole genome shotgun (WGS) entry which is preliminary data.</text>
</comment>
<feature type="domain" description="Mce/MlaD" evidence="3">
    <location>
        <begin position="31"/>
        <end position="110"/>
    </location>
</feature>
<proteinExistence type="predicted"/>
<gene>
    <name evidence="4" type="ORF">C7Y72_11570</name>
</gene>
<feature type="compositionally biased region" description="Low complexity" evidence="1">
    <location>
        <begin position="464"/>
        <end position="489"/>
    </location>
</feature>
<evidence type="ECO:0000259" key="3">
    <source>
        <dbReference type="Pfam" id="PF02470"/>
    </source>
</evidence>
<keyword evidence="2" id="KW-0732">Signal</keyword>
<organism evidence="4 5">
    <name type="scientific">Paraconexibacter algicola</name>
    <dbReference type="NCBI Taxonomy" id="2133960"/>
    <lineage>
        <taxon>Bacteria</taxon>
        <taxon>Bacillati</taxon>
        <taxon>Actinomycetota</taxon>
        <taxon>Thermoleophilia</taxon>
        <taxon>Solirubrobacterales</taxon>
        <taxon>Paraconexibacteraceae</taxon>
        <taxon>Paraconexibacter</taxon>
    </lineage>
</organism>
<protein>
    <recommendedName>
        <fullName evidence="3">Mce/MlaD domain-containing protein</fullName>
    </recommendedName>
</protein>
<dbReference type="PANTHER" id="PTHR33371">
    <property type="entry name" value="INTERMEMBRANE PHOSPHOLIPID TRANSPORT SYSTEM BINDING PROTEIN MLAD-RELATED"/>
    <property type="match status" value="1"/>
</dbReference>
<evidence type="ECO:0000256" key="1">
    <source>
        <dbReference type="SAM" id="MobiDB-lite"/>
    </source>
</evidence>
<feature type="signal peptide" evidence="2">
    <location>
        <begin position="1"/>
        <end position="23"/>
    </location>
</feature>
<dbReference type="AlphaFoldDB" id="A0A2T4ULX1"/>